<dbReference type="Gene3D" id="3.40.30.10">
    <property type="entry name" value="Glutaredoxin"/>
    <property type="match status" value="1"/>
</dbReference>
<dbReference type="PROSITE" id="PS00636">
    <property type="entry name" value="DNAJ_1"/>
    <property type="match status" value="1"/>
</dbReference>
<dbReference type="Gene3D" id="1.10.287.110">
    <property type="entry name" value="DnaJ domain"/>
    <property type="match status" value="1"/>
</dbReference>
<feature type="chain" id="PRO_5041973889" description="J domain-containing protein" evidence="2">
    <location>
        <begin position="29"/>
        <end position="990"/>
    </location>
</feature>
<dbReference type="PROSITE" id="PS50076">
    <property type="entry name" value="DNAJ_2"/>
    <property type="match status" value="1"/>
</dbReference>
<feature type="compositionally biased region" description="Basic and acidic residues" evidence="1">
    <location>
        <begin position="943"/>
        <end position="954"/>
    </location>
</feature>
<dbReference type="SMART" id="SM00271">
    <property type="entry name" value="DnaJ"/>
    <property type="match status" value="1"/>
</dbReference>
<feature type="compositionally biased region" description="Basic and acidic residues" evidence="1">
    <location>
        <begin position="885"/>
        <end position="897"/>
    </location>
</feature>
<feature type="compositionally biased region" description="Low complexity" evidence="1">
    <location>
        <begin position="870"/>
        <end position="881"/>
    </location>
</feature>
<dbReference type="InterPro" id="IPR018253">
    <property type="entry name" value="DnaJ_domain_CS"/>
</dbReference>
<keyword evidence="2" id="KW-0732">Signal</keyword>
<dbReference type="CDD" id="cd06257">
    <property type="entry name" value="DnaJ"/>
    <property type="match status" value="1"/>
</dbReference>
<feature type="compositionally biased region" description="Basic and acidic residues" evidence="1">
    <location>
        <begin position="815"/>
        <end position="833"/>
    </location>
</feature>
<dbReference type="PANTHER" id="PTHR44303">
    <property type="entry name" value="DNAJ HOMOLOG SUBFAMILY C MEMBER 16"/>
    <property type="match status" value="1"/>
</dbReference>
<dbReference type="Proteomes" id="UP001054857">
    <property type="component" value="Unassembled WGS sequence"/>
</dbReference>
<evidence type="ECO:0000313" key="5">
    <source>
        <dbReference type="Proteomes" id="UP001054857"/>
    </source>
</evidence>
<feature type="domain" description="J" evidence="3">
    <location>
        <begin position="32"/>
        <end position="94"/>
    </location>
</feature>
<feature type="compositionally biased region" description="Gly residues" evidence="1">
    <location>
        <begin position="92"/>
        <end position="101"/>
    </location>
</feature>
<dbReference type="CDD" id="cd02961">
    <property type="entry name" value="PDI_a_family"/>
    <property type="match status" value="1"/>
</dbReference>
<name>A0AAD3HN23_9CHLO</name>
<evidence type="ECO:0000256" key="1">
    <source>
        <dbReference type="SAM" id="MobiDB-lite"/>
    </source>
</evidence>
<feature type="region of interest" description="Disordered" evidence="1">
    <location>
        <begin position="732"/>
        <end position="990"/>
    </location>
</feature>
<feature type="compositionally biased region" description="Basic and acidic residues" evidence="1">
    <location>
        <begin position="907"/>
        <end position="918"/>
    </location>
</feature>
<evidence type="ECO:0000256" key="2">
    <source>
        <dbReference type="SAM" id="SignalP"/>
    </source>
</evidence>
<dbReference type="Pfam" id="PF00226">
    <property type="entry name" value="DnaJ"/>
    <property type="match status" value="1"/>
</dbReference>
<proteinExistence type="predicted"/>
<reference evidence="4 5" key="1">
    <citation type="journal article" date="2021" name="Sci. Rep.">
        <title>Genome sequencing of the multicellular alga Astrephomene provides insights into convergent evolution of germ-soma differentiation.</title>
        <authorList>
            <person name="Yamashita S."/>
            <person name="Yamamoto K."/>
            <person name="Matsuzaki R."/>
            <person name="Suzuki S."/>
            <person name="Yamaguchi H."/>
            <person name="Hirooka S."/>
            <person name="Minakuchi Y."/>
            <person name="Miyagishima S."/>
            <person name="Kawachi M."/>
            <person name="Toyoda A."/>
            <person name="Nozaki H."/>
        </authorList>
    </citation>
    <scope>NUCLEOTIDE SEQUENCE [LARGE SCALE GENOMIC DNA]</scope>
    <source>
        <strain evidence="4 5">NIES-4017</strain>
    </source>
</reference>
<feature type="compositionally biased region" description="Polar residues" evidence="1">
    <location>
        <begin position="795"/>
        <end position="811"/>
    </location>
</feature>
<dbReference type="AlphaFoldDB" id="A0AAD3HN23"/>
<evidence type="ECO:0000313" key="4">
    <source>
        <dbReference type="EMBL" id="GFR46713.1"/>
    </source>
</evidence>
<comment type="caution">
    <text evidence="4">The sequence shown here is derived from an EMBL/GenBank/DDBJ whole genome shotgun (WGS) entry which is preliminary data.</text>
</comment>
<protein>
    <recommendedName>
        <fullName evidence="3">J domain-containing protein</fullName>
    </recommendedName>
</protein>
<gene>
    <name evidence="4" type="ORF">Agub_g8336</name>
</gene>
<evidence type="ECO:0000259" key="3">
    <source>
        <dbReference type="PROSITE" id="PS50076"/>
    </source>
</evidence>
<dbReference type="SUPFAM" id="SSF46565">
    <property type="entry name" value="Chaperone J-domain"/>
    <property type="match status" value="1"/>
</dbReference>
<dbReference type="InterPro" id="IPR052448">
    <property type="entry name" value="DnaJ_C16_autophagy_reg"/>
</dbReference>
<dbReference type="SUPFAM" id="SSF52833">
    <property type="entry name" value="Thioredoxin-like"/>
    <property type="match status" value="1"/>
</dbReference>
<organism evidence="4 5">
    <name type="scientific">Astrephomene gubernaculifera</name>
    <dbReference type="NCBI Taxonomy" id="47775"/>
    <lineage>
        <taxon>Eukaryota</taxon>
        <taxon>Viridiplantae</taxon>
        <taxon>Chlorophyta</taxon>
        <taxon>core chlorophytes</taxon>
        <taxon>Chlorophyceae</taxon>
        <taxon>CS clade</taxon>
        <taxon>Chlamydomonadales</taxon>
        <taxon>Astrephomenaceae</taxon>
        <taxon>Astrephomene</taxon>
    </lineage>
</organism>
<feature type="compositionally biased region" description="Basic and acidic residues" evidence="1">
    <location>
        <begin position="780"/>
        <end position="789"/>
    </location>
</feature>
<sequence length="990" mass="104917">MMGHATRMRPKTMAVLALLFLLATLCASFSKDPYKVLGVSKDADDASIKKAYKKLALKYHPDKNPGGQARFIEVQQAYEVLSDADKKREYDLGGGSSGGGYQHRQHHGSQGYSRQHYQQQHHFYNFQQQQEQQEQMYQQALPSNTTFLTTSNFRSLVFFGGRPWIMMVYTESSAACREFAPIWEALWKSLGGAHAGAGARDGAAVGLGRVHARFQRSLMQWVARSGGPFLGGRSLEEELPVLLAVPEGCLDPTCFVRYRGPLRLSSLQDFAADRLLRLPRVPQLEPPAVAAFLRRASPYKVVVVAFGRGGGSGSLALRTLATRQRDMLVVARAHVQDSGKSSAAAWQEALGLSAPPAAGTVVFLRGPGTPPRTLVVPPGKTAELQQQIDQQGLLWQEVPPLRPATGASLGCLWGRAAAAAGRPLIETCVVAVGTRGPHMEAARRRMAQLGWQLAAAGSQKQRASRVSAAASAFMAGRLRLTWLDASSQRPLCEWMLADPAALKGTNPGKGAAGGGTGGAGNAAAKAADLRRAVCGPGPWDVWGRATEAAAAAADFAGLPALAARLRPNAAVHLVVFRPSLDSSSWFRSGAAHFREGRRVFLHAVNADVDLASPAFGGGSGVAGAPDGSESEALMDLAAWVNQLHRDPDRHMHASAVFPPDLQPDDEPSSVEFVTSRLYDGVLALLQYMTGESDGSSSQFGSEVTVANVALAALLFLLVQLAVRRGFDNLSGRGGHAAAGSPRGTATARQAPPSGSTRPAPSEDDIKASNLSREANTTAADVDRGRRSIGERVPANNEQTAPVNRRAQSPSWRSGRRGDTHGSAEEEASEKQHGVAEGPAESNTRAMRADCERASIGPKTSPMHGNGGRRVSGTTGVTPASSGRRRAGEEEPRRKDAAETQGQGGTHDPSHSAGDRSEIESPASMRQGSAESTSGSGQSEADVAESRSETADDGRQTASAAERSADEGMEDGGDDGWLTVGRLKRAGDEMT</sequence>
<keyword evidence="5" id="KW-1185">Reference proteome</keyword>
<feature type="compositionally biased region" description="Polar residues" evidence="1">
    <location>
        <begin position="923"/>
        <end position="938"/>
    </location>
</feature>
<feature type="region of interest" description="Disordered" evidence="1">
    <location>
        <begin position="92"/>
        <end position="114"/>
    </location>
</feature>
<dbReference type="InterPro" id="IPR036249">
    <property type="entry name" value="Thioredoxin-like_sf"/>
</dbReference>
<dbReference type="InterPro" id="IPR036869">
    <property type="entry name" value="J_dom_sf"/>
</dbReference>
<feature type="signal peptide" evidence="2">
    <location>
        <begin position="1"/>
        <end position="28"/>
    </location>
</feature>
<accession>A0AAD3HN23</accession>
<dbReference type="PANTHER" id="PTHR44303:SF2">
    <property type="entry name" value="DNAJ HOMOLOG SUBFAMILY C MEMBER 16"/>
    <property type="match status" value="1"/>
</dbReference>
<dbReference type="PRINTS" id="PR00625">
    <property type="entry name" value="JDOMAIN"/>
</dbReference>
<dbReference type="InterPro" id="IPR001623">
    <property type="entry name" value="DnaJ_domain"/>
</dbReference>
<feature type="compositionally biased region" description="Polar residues" evidence="1">
    <location>
        <begin position="768"/>
        <end position="778"/>
    </location>
</feature>
<dbReference type="EMBL" id="BMAR01000015">
    <property type="protein sequence ID" value="GFR46713.1"/>
    <property type="molecule type" value="Genomic_DNA"/>
</dbReference>